<organism evidence="1 2">
    <name type="scientific">Austropuccinia psidii MF-1</name>
    <dbReference type="NCBI Taxonomy" id="1389203"/>
    <lineage>
        <taxon>Eukaryota</taxon>
        <taxon>Fungi</taxon>
        <taxon>Dikarya</taxon>
        <taxon>Basidiomycota</taxon>
        <taxon>Pucciniomycotina</taxon>
        <taxon>Pucciniomycetes</taxon>
        <taxon>Pucciniales</taxon>
        <taxon>Sphaerophragmiaceae</taxon>
        <taxon>Austropuccinia</taxon>
    </lineage>
</organism>
<sequence length="142" mass="16444">MIKVQEPSIPWEMVHNDWVNSLSPGGDRSYEIPAYALAERVIQNLEEMVRNLCAYGWQLKYWDGITNDWCTRLPALEQTYKTSSHASSNQTPAIPEKVWSPRLPQDSLRKDLVEIYPTADSFKSMLEKARKHALRLMKDSFS</sequence>
<proteinExistence type="predicted"/>
<reference evidence="1" key="1">
    <citation type="submission" date="2021-03" db="EMBL/GenBank/DDBJ databases">
        <title>Draft genome sequence of rust myrtle Austropuccinia psidii MF-1, a brazilian biotype.</title>
        <authorList>
            <person name="Quecine M.C."/>
            <person name="Pachon D.M.R."/>
            <person name="Bonatelli M.L."/>
            <person name="Correr F.H."/>
            <person name="Franceschini L.M."/>
            <person name="Leite T.F."/>
            <person name="Margarido G.R.A."/>
            <person name="Almeida C.A."/>
            <person name="Ferrarezi J.A."/>
            <person name="Labate C.A."/>
        </authorList>
    </citation>
    <scope>NUCLEOTIDE SEQUENCE</scope>
    <source>
        <strain evidence="1">MF-1</strain>
    </source>
</reference>
<name>A0A9Q3EIC7_9BASI</name>
<protein>
    <submittedName>
        <fullName evidence="1">Uncharacterized protein</fullName>
    </submittedName>
</protein>
<dbReference type="AlphaFoldDB" id="A0A9Q3EIC7"/>
<dbReference type="Proteomes" id="UP000765509">
    <property type="component" value="Unassembled WGS sequence"/>
</dbReference>
<dbReference type="EMBL" id="AVOT02030308">
    <property type="protein sequence ID" value="MBW0523470.1"/>
    <property type="molecule type" value="Genomic_DNA"/>
</dbReference>
<evidence type="ECO:0000313" key="2">
    <source>
        <dbReference type="Proteomes" id="UP000765509"/>
    </source>
</evidence>
<comment type="caution">
    <text evidence="1">The sequence shown here is derived from an EMBL/GenBank/DDBJ whole genome shotgun (WGS) entry which is preliminary data.</text>
</comment>
<gene>
    <name evidence="1" type="ORF">O181_063185</name>
</gene>
<accession>A0A9Q3EIC7</accession>
<evidence type="ECO:0000313" key="1">
    <source>
        <dbReference type="EMBL" id="MBW0523470.1"/>
    </source>
</evidence>
<keyword evidence="2" id="KW-1185">Reference proteome</keyword>